<dbReference type="EMBL" id="CP158165">
    <property type="protein sequence ID" value="XBV28255.1"/>
    <property type="molecule type" value="Genomic_DNA"/>
</dbReference>
<evidence type="ECO:0000313" key="4">
    <source>
        <dbReference type="EMBL" id="XBV28255.1"/>
    </source>
</evidence>
<dbReference type="InterPro" id="IPR036365">
    <property type="entry name" value="PGBD-like_sf"/>
</dbReference>
<keyword evidence="2" id="KW-0732">Signal</keyword>
<dbReference type="Pfam" id="PF01471">
    <property type="entry name" value="PG_binding_1"/>
    <property type="match status" value="1"/>
</dbReference>
<organism evidence="4">
    <name type="scientific">Kribbella sp. HUAS MG21</name>
    <dbReference type="NCBI Taxonomy" id="3160966"/>
    <lineage>
        <taxon>Bacteria</taxon>
        <taxon>Bacillati</taxon>
        <taxon>Actinomycetota</taxon>
        <taxon>Actinomycetes</taxon>
        <taxon>Propionibacteriales</taxon>
        <taxon>Kribbellaceae</taxon>
        <taxon>Kribbella</taxon>
    </lineage>
</organism>
<proteinExistence type="predicted"/>
<dbReference type="RefSeq" id="WP_350281008.1">
    <property type="nucleotide sequence ID" value="NZ_CP158165.1"/>
</dbReference>
<gene>
    <name evidence="4" type="ORF">ABN611_17885</name>
</gene>
<protein>
    <submittedName>
        <fullName evidence="4">Peptidoglycan-binding domain-containing protein</fullName>
    </submittedName>
</protein>
<evidence type="ECO:0000256" key="2">
    <source>
        <dbReference type="SAM" id="SignalP"/>
    </source>
</evidence>
<dbReference type="InterPro" id="IPR002477">
    <property type="entry name" value="Peptidoglycan-bd-like"/>
</dbReference>
<feature type="chain" id="PRO_5043975240" evidence="2">
    <location>
        <begin position="32"/>
        <end position="211"/>
    </location>
</feature>
<feature type="compositionally biased region" description="Low complexity" evidence="1">
    <location>
        <begin position="59"/>
        <end position="76"/>
    </location>
</feature>
<feature type="region of interest" description="Disordered" evidence="1">
    <location>
        <begin position="33"/>
        <end position="76"/>
    </location>
</feature>
<accession>A0AAU7TMN4</accession>
<sequence>MAFSLPSLPKLSGRTIALLAAVGAVAVGAVAANASKQQSPPAGTPAPAAERPTDQAGRTDQTGQPGQADQPAAQEATAAQLRAAAALPQCRSARLVPVNRTWGIPMPSILGSTSTTCNLMYGDDPYRGSNRTGDPETAIQVLQRNLNFCYGTRLAVDGIYGSRTRAAVRAVQIKHRLVVDGIYGPKTRSAMNWRLYSMSTRSWSRGCSSPL</sequence>
<evidence type="ECO:0000259" key="3">
    <source>
        <dbReference type="Pfam" id="PF01471"/>
    </source>
</evidence>
<dbReference type="AlphaFoldDB" id="A0AAU7TMN4"/>
<dbReference type="InterPro" id="IPR036366">
    <property type="entry name" value="PGBDSf"/>
</dbReference>
<evidence type="ECO:0000256" key="1">
    <source>
        <dbReference type="SAM" id="MobiDB-lite"/>
    </source>
</evidence>
<reference evidence="4" key="1">
    <citation type="submission" date="2024-06" db="EMBL/GenBank/DDBJ databases">
        <title>Kribbella sp. strain HUAS MG21 genome sequences.</title>
        <authorList>
            <person name="Mo P."/>
        </authorList>
    </citation>
    <scope>NUCLEOTIDE SEQUENCE</scope>
    <source>
        <strain evidence="4">HUAS MG21</strain>
    </source>
</reference>
<dbReference type="SUPFAM" id="SSF47090">
    <property type="entry name" value="PGBD-like"/>
    <property type="match status" value="1"/>
</dbReference>
<feature type="signal peptide" evidence="2">
    <location>
        <begin position="1"/>
        <end position="31"/>
    </location>
</feature>
<feature type="domain" description="Peptidoglycan binding-like" evidence="3">
    <location>
        <begin position="138"/>
        <end position="191"/>
    </location>
</feature>
<dbReference type="Gene3D" id="1.10.101.10">
    <property type="entry name" value="PGBD-like superfamily/PGBD"/>
    <property type="match status" value="1"/>
</dbReference>
<name>A0AAU7TMN4_9ACTN</name>